<evidence type="ECO:0000313" key="2">
    <source>
        <dbReference type="EMBL" id="MBB5140021.1"/>
    </source>
</evidence>
<keyword evidence="1" id="KW-0812">Transmembrane</keyword>
<feature type="transmembrane region" description="Helical" evidence="1">
    <location>
        <begin position="29"/>
        <end position="47"/>
    </location>
</feature>
<feature type="transmembrane region" description="Helical" evidence="1">
    <location>
        <begin position="52"/>
        <end position="70"/>
    </location>
</feature>
<keyword evidence="3" id="KW-1185">Reference proteome</keyword>
<reference evidence="2 3" key="1">
    <citation type="submission" date="2020-08" db="EMBL/GenBank/DDBJ databases">
        <title>Genomic Encyclopedia of Type Strains, Phase IV (KMG-IV): sequencing the most valuable type-strain genomes for metagenomic binning, comparative biology and taxonomic classification.</title>
        <authorList>
            <person name="Goeker M."/>
        </authorList>
    </citation>
    <scope>NUCLEOTIDE SEQUENCE [LARGE SCALE GENOMIC DNA]</scope>
    <source>
        <strain evidence="2 3">DSM 45615</strain>
    </source>
</reference>
<accession>A0A840PQH3</accession>
<keyword evidence="1" id="KW-0472">Membrane</keyword>
<evidence type="ECO:0000256" key="1">
    <source>
        <dbReference type="SAM" id="Phobius"/>
    </source>
</evidence>
<dbReference type="Proteomes" id="UP000578449">
    <property type="component" value="Unassembled WGS sequence"/>
</dbReference>
<dbReference type="AlphaFoldDB" id="A0A840PQH3"/>
<dbReference type="EMBL" id="JACHGN010000035">
    <property type="protein sequence ID" value="MBB5140021.1"/>
    <property type="molecule type" value="Genomic_DNA"/>
</dbReference>
<dbReference type="RefSeq" id="WP_185056828.1">
    <property type="nucleotide sequence ID" value="NZ_BAABIX010000005.1"/>
</dbReference>
<sequence>MRAAIRIAMVSAWLAVVWAAAPLAHVRSEAQAVVVPLIVVSVGAVLVALERLGAGVIGIVLTVTAVWLLAAATWGVLAGTVLLVSGIAVLVGGYTETP</sequence>
<organism evidence="2 3">
    <name type="scientific">Thermocatellispora tengchongensis</name>
    <dbReference type="NCBI Taxonomy" id="1073253"/>
    <lineage>
        <taxon>Bacteria</taxon>
        <taxon>Bacillati</taxon>
        <taxon>Actinomycetota</taxon>
        <taxon>Actinomycetes</taxon>
        <taxon>Streptosporangiales</taxon>
        <taxon>Streptosporangiaceae</taxon>
        <taxon>Thermocatellispora</taxon>
    </lineage>
</organism>
<name>A0A840PQH3_9ACTN</name>
<proteinExistence type="predicted"/>
<protein>
    <submittedName>
        <fullName evidence="2">Uncharacterized protein</fullName>
    </submittedName>
</protein>
<evidence type="ECO:0000313" key="3">
    <source>
        <dbReference type="Proteomes" id="UP000578449"/>
    </source>
</evidence>
<comment type="caution">
    <text evidence="2">The sequence shown here is derived from an EMBL/GenBank/DDBJ whole genome shotgun (WGS) entry which is preliminary data.</text>
</comment>
<gene>
    <name evidence="2" type="ORF">HNP84_009786</name>
</gene>
<keyword evidence="1" id="KW-1133">Transmembrane helix</keyword>